<sequence>MISENISIKKWGNSQGIRLSNNILKHLGMKYPDENELKLEFNDNGIFLSKKKDAIDELFKNFDYEKYKKEAPSGEVNWGQAVGKEKIE</sequence>
<dbReference type="RefSeq" id="WP_140925683.1">
    <property type="nucleotide sequence ID" value="NZ_QUAU01000001.1"/>
</dbReference>
<comment type="caution">
    <text evidence="1">The sequence shown here is derived from an EMBL/GenBank/DDBJ whole genome shotgun (WGS) entry which is preliminary data.</text>
</comment>
<reference evidence="1 2" key="1">
    <citation type="submission" date="2018-08" db="EMBL/GenBank/DDBJ databases">
        <title>Comparative genomics of wild bee and flower associated Lactobacillus reveals potential adaptation to the bee host.</title>
        <authorList>
            <person name="Vuong H.Q."/>
            <person name="Mcfrederick Q.S."/>
        </authorList>
    </citation>
    <scope>NUCLEOTIDE SEQUENCE [LARGE SCALE GENOMIC DNA]</scope>
    <source>
        <strain evidence="1 2">HV_13</strain>
    </source>
</reference>
<dbReference type="Gene3D" id="2.10.260.10">
    <property type="match status" value="1"/>
</dbReference>
<proteinExistence type="predicted"/>
<accession>A0ABY2YY43</accession>
<protein>
    <submittedName>
        <fullName evidence="1">AbrB family transcriptional regulator</fullName>
    </submittedName>
</protein>
<evidence type="ECO:0000313" key="2">
    <source>
        <dbReference type="Proteomes" id="UP000777560"/>
    </source>
</evidence>
<gene>
    <name evidence="1" type="ORF">DY114_00145</name>
</gene>
<evidence type="ECO:0000313" key="1">
    <source>
        <dbReference type="EMBL" id="TPR26143.1"/>
    </source>
</evidence>
<dbReference type="GeneID" id="58108711"/>
<name>A0ABY2YY43_9LACO</name>
<dbReference type="Proteomes" id="UP000777560">
    <property type="component" value="Unassembled WGS sequence"/>
</dbReference>
<dbReference type="InterPro" id="IPR037914">
    <property type="entry name" value="SpoVT-AbrB_sf"/>
</dbReference>
<dbReference type="SUPFAM" id="SSF89447">
    <property type="entry name" value="AbrB/MazE/MraZ-like"/>
    <property type="match status" value="1"/>
</dbReference>
<dbReference type="EMBL" id="QUAV01000001">
    <property type="protein sequence ID" value="TPR26143.1"/>
    <property type="molecule type" value="Genomic_DNA"/>
</dbReference>
<keyword evidence="2" id="KW-1185">Reference proteome</keyword>
<organism evidence="1 2">
    <name type="scientific">Apilactobacillus micheneri</name>
    <dbReference type="NCBI Taxonomy" id="1899430"/>
    <lineage>
        <taxon>Bacteria</taxon>
        <taxon>Bacillati</taxon>
        <taxon>Bacillota</taxon>
        <taxon>Bacilli</taxon>
        <taxon>Lactobacillales</taxon>
        <taxon>Lactobacillaceae</taxon>
        <taxon>Apilactobacillus</taxon>
    </lineage>
</organism>